<dbReference type="Proteomes" id="UP000714275">
    <property type="component" value="Unassembled WGS sequence"/>
</dbReference>
<evidence type="ECO:0000313" key="1">
    <source>
        <dbReference type="EMBL" id="KAG1770565.1"/>
    </source>
</evidence>
<dbReference type="AlphaFoldDB" id="A0A9P6ZKV5"/>
<gene>
    <name evidence="1" type="ORF">EV702DRAFT_977982</name>
</gene>
<protein>
    <submittedName>
        <fullName evidence="1">Uncharacterized protein</fullName>
    </submittedName>
</protein>
<comment type="caution">
    <text evidence="1">The sequence shown here is derived from an EMBL/GenBank/DDBJ whole genome shotgun (WGS) entry which is preliminary data.</text>
</comment>
<proteinExistence type="predicted"/>
<keyword evidence="2" id="KW-1185">Reference proteome</keyword>
<evidence type="ECO:0000313" key="2">
    <source>
        <dbReference type="Proteomes" id="UP000714275"/>
    </source>
</evidence>
<dbReference type="OrthoDB" id="2976553at2759"/>
<name>A0A9P6ZKV5_9AGAM</name>
<organism evidence="1 2">
    <name type="scientific">Suillus placidus</name>
    <dbReference type="NCBI Taxonomy" id="48579"/>
    <lineage>
        <taxon>Eukaryota</taxon>
        <taxon>Fungi</taxon>
        <taxon>Dikarya</taxon>
        <taxon>Basidiomycota</taxon>
        <taxon>Agaricomycotina</taxon>
        <taxon>Agaricomycetes</taxon>
        <taxon>Agaricomycetidae</taxon>
        <taxon>Boletales</taxon>
        <taxon>Suillineae</taxon>
        <taxon>Suillaceae</taxon>
        <taxon>Suillus</taxon>
    </lineage>
</organism>
<accession>A0A9P6ZKV5</accession>
<sequence length="195" mass="21508">MFTPVGQRWSLAMVRWWGRWADGEQRNTLICYLLDELHTYETDYSDALAPFSREAESSLVGEQALMRPASTKELRMVHASVTADVNHLRVNINDSLRSLTSMVQATSSCLQAARHVPHLTTPSTDATHMPTAQLEEDPHFTLVSTSSAQAPCISTPWYVHPPATHTPPLSSIHGSQGHTHITPTARTLPSVAVFA</sequence>
<reference evidence="1" key="1">
    <citation type="journal article" date="2020" name="New Phytol.">
        <title>Comparative genomics reveals dynamic genome evolution in host specialist ectomycorrhizal fungi.</title>
        <authorList>
            <person name="Lofgren L.A."/>
            <person name="Nguyen N.H."/>
            <person name="Vilgalys R."/>
            <person name="Ruytinx J."/>
            <person name="Liao H.L."/>
            <person name="Branco S."/>
            <person name="Kuo A."/>
            <person name="LaButti K."/>
            <person name="Lipzen A."/>
            <person name="Andreopoulos W."/>
            <person name="Pangilinan J."/>
            <person name="Riley R."/>
            <person name="Hundley H."/>
            <person name="Na H."/>
            <person name="Barry K."/>
            <person name="Grigoriev I.V."/>
            <person name="Stajich J.E."/>
            <person name="Kennedy P.G."/>
        </authorList>
    </citation>
    <scope>NUCLEOTIDE SEQUENCE</scope>
    <source>
        <strain evidence="1">DOB743</strain>
    </source>
</reference>
<dbReference type="EMBL" id="JABBWD010000064">
    <property type="protein sequence ID" value="KAG1770565.1"/>
    <property type="molecule type" value="Genomic_DNA"/>
</dbReference>